<proteinExistence type="predicted"/>
<dbReference type="InterPro" id="IPR012338">
    <property type="entry name" value="Beta-lactam/transpept-like"/>
</dbReference>
<dbReference type="Pfam" id="PF00144">
    <property type="entry name" value="Beta-lactamase"/>
    <property type="match status" value="1"/>
</dbReference>
<protein>
    <submittedName>
        <fullName evidence="2">Beta-lactamase family protein</fullName>
    </submittedName>
</protein>
<dbReference type="PANTHER" id="PTHR46825:SF7">
    <property type="entry name" value="D-ALANYL-D-ALANINE CARBOXYPEPTIDASE"/>
    <property type="match status" value="1"/>
</dbReference>
<name>A0ABX1K084_9CELL</name>
<feature type="non-terminal residue" evidence="2">
    <location>
        <position position="1"/>
    </location>
</feature>
<accession>A0ABX1K084</accession>
<dbReference type="SUPFAM" id="SSF56601">
    <property type="entry name" value="beta-lactamase/transpeptidase-like"/>
    <property type="match status" value="1"/>
</dbReference>
<evidence type="ECO:0000313" key="2">
    <source>
        <dbReference type="EMBL" id="NKY39574.1"/>
    </source>
</evidence>
<reference evidence="2 3" key="1">
    <citation type="submission" date="2020-04" db="EMBL/GenBank/DDBJ databases">
        <title>MicrobeNet Type strains.</title>
        <authorList>
            <person name="Nicholson A.C."/>
        </authorList>
    </citation>
    <scope>NUCLEOTIDE SEQUENCE [LARGE SCALE GENOMIC DNA]</scope>
    <source>
        <strain evidence="2 3">ATCC BAA-787</strain>
    </source>
</reference>
<dbReference type="Proteomes" id="UP000777774">
    <property type="component" value="Unassembled WGS sequence"/>
</dbReference>
<evidence type="ECO:0000259" key="1">
    <source>
        <dbReference type="Pfam" id="PF00144"/>
    </source>
</evidence>
<dbReference type="RefSeq" id="WP_168678663.1">
    <property type="nucleotide sequence ID" value="NZ_JAAXOY010000173.1"/>
</dbReference>
<comment type="caution">
    <text evidence="2">The sequence shown here is derived from an EMBL/GenBank/DDBJ whole genome shotgun (WGS) entry which is preliminary data.</text>
</comment>
<dbReference type="Gene3D" id="3.40.710.10">
    <property type="entry name" value="DD-peptidase/beta-lactamase superfamily"/>
    <property type="match status" value="1"/>
</dbReference>
<sequence>TPAPAPEQADQAREGHGRDAVRGAVDALVHDDGFPAALASVRDERGRTRHLVAGVGDLGTGARVPTDGRVRFASNSKTFVAVAVMQLVGEGKIELDAPIGTYLPGLVDNGRDGAERVDGATITVRQVLQHTSGIPEYLDVLLSDGLSGVDAMIDTYVQPRALLDAAMTRPATFAPGTSWSYSNTNYVIAGLLVEKVTGRPLHEVLTQRVIEKAGLRDTYLPAVGEREIRGRHPHGYHSDTPGGTLRDVTELDPSAAWAAGDVIGTPSDLIRLYTAILDGRLVGPAELAEMQKTVPVPAEWGPMRYGLGIAETSLSCGGVAWGHGGDIFGYSTREGVTTDGRAASVAVTALPSSVSDPEAMQHVDAVIDTALCA</sequence>
<organism evidence="2 3">
    <name type="scientific">Cellulomonas septica</name>
    <dbReference type="NCBI Taxonomy" id="285080"/>
    <lineage>
        <taxon>Bacteria</taxon>
        <taxon>Bacillati</taxon>
        <taxon>Actinomycetota</taxon>
        <taxon>Actinomycetes</taxon>
        <taxon>Micrococcales</taxon>
        <taxon>Cellulomonadaceae</taxon>
        <taxon>Cellulomonas</taxon>
    </lineage>
</organism>
<evidence type="ECO:0000313" key="3">
    <source>
        <dbReference type="Proteomes" id="UP000777774"/>
    </source>
</evidence>
<dbReference type="EMBL" id="JAAXOY010000173">
    <property type="protein sequence ID" value="NKY39574.1"/>
    <property type="molecule type" value="Genomic_DNA"/>
</dbReference>
<dbReference type="InterPro" id="IPR001466">
    <property type="entry name" value="Beta-lactam-related"/>
</dbReference>
<keyword evidence="3" id="KW-1185">Reference proteome</keyword>
<feature type="domain" description="Beta-lactamase-related" evidence="1">
    <location>
        <begin position="22"/>
        <end position="356"/>
    </location>
</feature>
<dbReference type="InterPro" id="IPR050491">
    <property type="entry name" value="AmpC-like"/>
</dbReference>
<gene>
    <name evidence="2" type="ORF">HGA02_08560</name>
</gene>
<dbReference type="PANTHER" id="PTHR46825">
    <property type="entry name" value="D-ALANYL-D-ALANINE-CARBOXYPEPTIDASE/ENDOPEPTIDASE AMPH"/>
    <property type="match status" value="1"/>
</dbReference>